<dbReference type="Proteomes" id="UP001171916">
    <property type="component" value="Unassembled WGS sequence"/>
</dbReference>
<keyword evidence="3" id="KW-1185">Reference proteome</keyword>
<comment type="caution">
    <text evidence="2">The sequence shown here is derived from an EMBL/GenBank/DDBJ whole genome shotgun (WGS) entry which is preliminary data.</text>
</comment>
<evidence type="ECO:0000256" key="1">
    <source>
        <dbReference type="SAM" id="Phobius"/>
    </source>
</evidence>
<keyword evidence="1" id="KW-0812">Transmembrane</keyword>
<feature type="transmembrane region" description="Helical" evidence="1">
    <location>
        <begin position="12"/>
        <end position="31"/>
    </location>
</feature>
<protein>
    <recommendedName>
        <fullName evidence="4">DUF4064 domain-containing protein</fullName>
    </recommendedName>
</protein>
<gene>
    <name evidence="2" type="ORF">QVH07_11685</name>
</gene>
<dbReference type="RefSeq" id="WP_290000566.1">
    <property type="nucleotide sequence ID" value="NZ_JAUEPH010000004.1"/>
</dbReference>
<evidence type="ECO:0000313" key="2">
    <source>
        <dbReference type="EMBL" id="MDN3204815.1"/>
    </source>
</evidence>
<name>A0ABT7YE61_9BACT</name>
<organism evidence="2 3">
    <name type="scientific">Algoriphagus sediminis</name>
    <dbReference type="NCBI Taxonomy" id="3057113"/>
    <lineage>
        <taxon>Bacteria</taxon>
        <taxon>Pseudomonadati</taxon>
        <taxon>Bacteroidota</taxon>
        <taxon>Cytophagia</taxon>
        <taxon>Cytophagales</taxon>
        <taxon>Cyclobacteriaceae</taxon>
        <taxon>Algoriphagus</taxon>
    </lineage>
</organism>
<feature type="transmembrane region" description="Helical" evidence="1">
    <location>
        <begin position="103"/>
        <end position="121"/>
    </location>
</feature>
<feature type="transmembrane region" description="Helical" evidence="1">
    <location>
        <begin position="128"/>
        <end position="147"/>
    </location>
</feature>
<feature type="transmembrane region" description="Helical" evidence="1">
    <location>
        <begin position="240"/>
        <end position="263"/>
    </location>
</feature>
<evidence type="ECO:0000313" key="3">
    <source>
        <dbReference type="Proteomes" id="UP001171916"/>
    </source>
</evidence>
<accession>A0ABT7YE61</accession>
<keyword evidence="1" id="KW-1133">Transmembrane helix</keyword>
<sequence length="298" mass="33252">MKDFLKNYGFKILAGLLILGSVTNVFLNYALSFENKAAEEITLATTALYELETVVLPLAESIPIIKSWGTGIERDFDSLLSYLNTADVIILIQMILLKISHWWVFKAILIICFAGLFIPSYQKLARKILIIGLLISPGIAMYTHSLAHVSQELSIDLGSDLKDHLTATKDSIQTKKDSQKAKLDSLIAKQKEKNNGKLNIIDKVEDDFIKGKDEVTDELEKIGKDVIDVLRFAGQHGLELAVALIGNIIVIFLVLPLLFWYLIGVVVKRQFGYAAILEKYEQTAGEIKALINQKSKES</sequence>
<reference evidence="2" key="1">
    <citation type="submission" date="2023-06" db="EMBL/GenBank/DDBJ databases">
        <title>Robiginitalea aurantiacus sp. nov. and Algoriphagus sediminis sp. nov., isolated from coastal sediment.</title>
        <authorList>
            <person name="Zhou Z.Y."/>
            <person name="An J."/>
            <person name="Jia Y.W."/>
            <person name="Du Z.J."/>
        </authorList>
    </citation>
    <scope>NUCLEOTIDE SEQUENCE</scope>
    <source>
        <strain evidence="2">C2-7</strain>
    </source>
</reference>
<dbReference type="EMBL" id="JAUEPH010000004">
    <property type="protein sequence ID" value="MDN3204815.1"/>
    <property type="molecule type" value="Genomic_DNA"/>
</dbReference>
<evidence type="ECO:0008006" key="4">
    <source>
        <dbReference type="Google" id="ProtNLM"/>
    </source>
</evidence>
<proteinExistence type="predicted"/>
<keyword evidence="1" id="KW-0472">Membrane</keyword>